<dbReference type="InterPro" id="IPR029000">
    <property type="entry name" value="Cyclophilin-like_dom_sf"/>
</dbReference>
<dbReference type="Proteomes" id="UP000244803">
    <property type="component" value="Chromosome 2"/>
</dbReference>
<gene>
    <name evidence="6" type="ORF">MACJ_001014</name>
</gene>
<dbReference type="PROSITE" id="PS50072">
    <property type="entry name" value="CSA_PPIASE_2"/>
    <property type="match status" value="1"/>
</dbReference>
<accession>A0A976M7G1</accession>
<comment type="function">
    <text evidence="4">PPIases accelerate the folding of proteins. It catalyzes the cis-trans isomerization of proline imidic peptide bonds in oligopeptides.</text>
</comment>
<dbReference type="EMBL" id="CP056068">
    <property type="protein sequence ID" value="UKJ90086.1"/>
    <property type="molecule type" value="Genomic_DNA"/>
</dbReference>
<name>A0A976M7G1_THEOR</name>
<dbReference type="SUPFAM" id="SSF50891">
    <property type="entry name" value="Cyclophilin-like"/>
    <property type="match status" value="1"/>
</dbReference>
<dbReference type="OrthoDB" id="193499at2759"/>
<evidence type="ECO:0000256" key="3">
    <source>
        <dbReference type="ARBA" id="ARBA00023235"/>
    </source>
</evidence>
<dbReference type="PANTHER" id="PTHR11071:SF561">
    <property type="entry name" value="PEPTIDYL-PROLYL CIS-TRANS ISOMERASE D-RELATED"/>
    <property type="match status" value="1"/>
</dbReference>
<dbReference type="GO" id="GO:0016018">
    <property type="term" value="F:cyclosporin A binding"/>
    <property type="evidence" value="ECO:0007669"/>
    <property type="project" value="TreeGrafter"/>
</dbReference>
<dbReference type="Pfam" id="PF00160">
    <property type="entry name" value="Pro_isomerase"/>
    <property type="match status" value="1"/>
</dbReference>
<feature type="domain" description="PPIase cyclophilin-type" evidence="5">
    <location>
        <begin position="43"/>
        <end position="202"/>
    </location>
</feature>
<evidence type="ECO:0000313" key="6">
    <source>
        <dbReference type="EMBL" id="UKJ90086.1"/>
    </source>
</evidence>
<proteinExistence type="inferred from homology"/>
<keyword evidence="2 4" id="KW-0697">Rotamase</keyword>
<dbReference type="PRINTS" id="PR00153">
    <property type="entry name" value="CSAPPISMRASE"/>
</dbReference>
<keyword evidence="4" id="KW-0732">Signal</keyword>
<dbReference type="PANTHER" id="PTHR11071">
    <property type="entry name" value="PEPTIDYL-PROLYL CIS-TRANS ISOMERASE"/>
    <property type="match status" value="1"/>
</dbReference>
<feature type="chain" id="PRO_5038154402" description="Peptidyl-prolyl cis-trans isomerase" evidence="4">
    <location>
        <begin position="25"/>
        <end position="205"/>
    </location>
</feature>
<dbReference type="GO" id="GO:0003755">
    <property type="term" value="F:peptidyl-prolyl cis-trans isomerase activity"/>
    <property type="evidence" value="ECO:0007669"/>
    <property type="project" value="UniProtKB-UniRule"/>
</dbReference>
<dbReference type="Gene3D" id="2.40.100.10">
    <property type="entry name" value="Cyclophilin-like"/>
    <property type="match status" value="1"/>
</dbReference>
<evidence type="ECO:0000256" key="2">
    <source>
        <dbReference type="ARBA" id="ARBA00023110"/>
    </source>
</evidence>
<dbReference type="InterPro" id="IPR020892">
    <property type="entry name" value="Cyclophilin-type_PPIase_CS"/>
</dbReference>
<evidence type="ECO:0000313" key="7">
    <source>
        <dbReference type="Proteomes" id="UP000244803"/>
    </source>
</evidence>
<dbReference type="FunFam" id="2.40.100.10:FF:000025">
    <property type="entry name" value="Peptidyl-prolyl cis-trans isomerase CYP19-2"/>
    <property type="match status" value="1"/>
</dbReference>
<reference evidence="6" key="1">
    <citation type="submission" date="2022-07" db="EMBL/GenBank/DDBJ databases">
        <title>Evaluation of T. orientalis genome assembly methods using nanopore sequencing and analysis of variation between genomes.</title>
        <authorList>
            <person name="Yam J."/>
            <person name="Micallef M.L."/>
            <person name="Liu M."/>
            <person name="Djordjevic S.P."/>
            <person name="Bogema D.R."/>
            <person name="Jenkins C."/>
        </authorList>
    </citation>
    <scope>NUCLEOTIDE SEQUENCE</scope>
    <source>
        <strain evidence="6">Fish Creek</strain>
    </source>
</reference>
<evidence type="ECO:0000256" key="4">
    <source>
        <dbReference type="RuleBase" id="RU363019"/>
    </source>
</evidence>
<sequence length="205" mass="23071">MKKFGIKIIYFHLFVFFFVFSAESKHEEEPHQETTHKITHHVHLGVQTDNNPAETLVLGMYGELVPKTVKNFLAFCKGTEIDGRHYSYVNVPFHRVIPNFMIQGGDIVNKNGTGSLSIYGESFEDENFKALHKKHVIAMANRGPDTNGSQFYITTVATSWLNGHHVVFGELVEGEYALQAIEATGSQAGMPRKTTLIRSCKVKEL</sequence>
<dbReference type="AlphaFoldDB" id="A0A976M7G1"/>
<dbReference type="InterPro" id="IPR002130">
    <property type="entry name" value="Cyclophilin-type_PPIase_dom"/>
</dbReference>
<feature type="signal peptide" evidence="4">
    <location>
        <begin position="1"/>
        <end position="24"/>
    </location>
</feature>
<dbReference type="GO" id="GO:0006457">
    <property type="term" value="P:protein folding"/>
    <property type="evidence" value="ECO:0007669"/>
    <property type="project" value="InterPro"/>
</dbReference>
<organism evidence="6 7">
    <name type="scientific">Theileria orientalis</name>
    <dbReference type="NCBI Taxonomy" id="68886"/>
    <lineage>
        <taxon>Eukaryota</taxon>
        <taxon>Sar</taxon>
        <taxon>Alveolata</taxon>
        <taxon>Apicomplexa</taxon>
        <taxon>Aconoidasida</taxon>
        <taxon>Piroplasmida</taxon>
        <taxon>Theileriidae</taxon>
        <taxon>Theileria</taxon>
    </lineage>
</organism>
<dbReference type="EC" id="5.2.1.8" evidence="4"/>
<evidence type="ECO:0000256" key="1">
    <source>
        <dbReference type="ARBA" id="ARBA00000971"/>
    </source>
</evidence>
<comment type="similarity">
    <text evidence="4">Belongs to the cyclophilin-type PPIase family.</text>
</comment>
<dbReference type="GO" id="GO:0005737">
    <property type="term" value="C:cytoplasm"/>
    <property type="evidence" value="ECO:0007669"/>
    <property type="project" value="TreeGrafter"/>
</dbReference>
<evidence type="ECO:0000259" key="5">
    <source>
        <dbReference type="PROSITE" id="PS50072"/>
    </source>
</evidence>
<dbReference type="PROSITE" id="PS00170">
    <property type="entry name" value="CSA_PPIASE_1"/>
    <property type="match status" value="1"/>
</dbReference>
<comment type="catalytic activity">
    <reaction evidence="1 4">
        <text>[protein]-peptidylproline (omega=180) = [protein]-peptidylproline (omega=0)</text>
        <dbReference type="Rhea" id="RHEA:16237"/>
        <dbReference type="Rhea" id="RHEA-COMP:10747"/>
        <dbReference type="Rhea" id="RHEA-COMP:10748"/>
        <dbReference type="ChEBI" id="CHEBI:83833"/>
        <dbReference type="ChEBI" id="CHEBI:83834"/>
        <dbReference type="EC" id="5.2.1.8"/>
    </reaction>
</comment>
<protein>
    <recommendedName>
        <fullName evidence="4">Peptidyl-prolyl cis-trans isomerase</fullName>
        <shortName evidence="4">PPIase</shortName>
        <ecNumber evidence="4">5.2.1.8</ecNumber>
    </recommendedName>
</protein>
<keyword evidence="3 4" id="KW-0413">Isomerase</keyword>